<proteinExistence type="predicted"/>
<feature type="signal peptide" evidence="1">
    <location>
        <begin position="1"/>
        <end position="19"/>
    </location>
</feature>
<dbReference type="EMBL" id="FWYF01000005">
    <property type="protein sequence ID" value="SMD38933.1"/>
    <property type="molecule type" value="Genomic_DNA"/>
</dbReference>
<protein>
    <submittedName>
        <fullName evidence="2">Uncharacterized protein</fullName>
    </submittedName>
</protein>
<accession>A0A1W2GQK1</accession>
<keyword evidence="1" id="KW-0732">Signal</keyword>
<feature type="chain" id="PRO_5013297773" evidence="1">
    <location>
        <begin position="20"/>
        <end position="179"/>
    </location>
</feature>
<evidence type="ECO:0000256" key="1">
    <source>
        <dbReference type="SAM" id="SignalP"/>
    </source>
</evidence>
<dbReference type="RefSeq" id="WP_084374578.1">
    <property type="nucleotide sequence ID" value="NZ_FWYF01000005.1"/>
</dbReference>
<reference evidence="2 3" key="1">
    <citation type="submission" date="2017-04" db="EMBL/GenBank/DDBJ databases">
        <authorList>
            <person name="Afonso C.L."/>
            <person name="Miller P.J."/>
            <person name="Scott M.A."/>
            <person name="Spackman E."/>
            <person name="Goraichik I."/>
            <person name="Dimitrov K.M."/>
            <person name="Suarez D.L."/>
            <person name="Swayne D.E."/>
        </authorList>
    </citation>
    <scope>NUCLEOTIDE SEQUENCE [LARGE SCALE GENOMIC DNA]</scope>
    <source>
        <strain evidence="2 3">DSM 26133</strain>
    </source>
</reference>
<gene>
    <name evidence="2" type="ORF">SAMN04488029_3950</name>
</gene>
<sequence>MKKGLFTIVNCFIGLVLFAQDFTDNGKNLSTVCPAESCIHISFNSTIYFPFEEDRVWEIRNMEVATKFNGNFLATGDLYVYGKDTAAILSLDLVFYADDDSEVYRMSKSDFEFYNEPASAEPIIFVGKMSQEEAELVRYVDLEIKDSKRLPYYEIDSDCYHACKEHKLKEAIKDFKKSK</sequence>
<dbReference type="OrthoDB" id="980967at2"/>
<evidence type="ECO:0000313" key="2">
    <source>
        <dbReference type="EMBL" id="SMD38933.1"/>
    </source>
</evidence>
<dbReference type="Proteomes" id="UP000192472">
    <property type="component" value="Unassembled WGS sequence"/>
</dbReference>
<organism evidence="2 3">
    <name type="scientific">Reichenbachiella faecimaris</name>
    <dbReference type="NCBI Taxonomy" id="692418"/>
    <lineage>
        <taxon>Bacteria</taxon>
        <taxon>Pseudomonadati</taxon>
        <taxon>Bacteroidota</taxon>
        <taxon>Cytophagia</taxon>
        <taxon>Cytophagales</taxon>
        <taxon>Reichenbachiellaceae</taxon>
        <taxon>Reichenbachiella</taxon>
    </lineage>
</organism>
<name>A0A1W2GQK1_REIFA</name>
<keyword evidence="3" id="KW-1185">Reference proteome</keyword>
<dbReference type="STRING" id="692418.SAMN04488029_3950"/>
<dbReference type="AlphaFoldDB" id="A0A1W2GQK1"/>
<evidence type="ECO:0000313" key="3">
    <source>
        <dbReference type="Proteomes" id="UP000192472"/>
    </source>
</evidence>